<evidence type="ECO:0000256" key="5">
    <source>
        <dbReference type="ARBA" id="ARBA00022692"/>
    </source>
</evidence>
<organism evidence="13 14">
    <name type="scientific">Thermithiobacillus plumbiphilus</name>
    <dbReference type="NCBI Taxonomy" id="1729899"/>
    <lineage>
        <taxon>Bacteria</taxon>
        <taxon>Pseudomonadati</taxon>
        <taxon>Pseudomonadota</taxon>
        <taxon>Acidithiobacillia</taxon>
        <taxon>Acidithiobacillales</taxon>
        <taxon>Thermithiobacillaceae</taxon>
        <taxon>Thermithiobacillus</taxon>
    </lineage>
</organism>
<evidence type="ECO:0000256" key="2">
    <source>
        <dbReference type="ARBA" id="ARBA00022448"/>
    </source>
</evidence>
<accession>A0ABU9D3S5</accession>
<keyword evidence="7" id="KW-0406">Ion transport</keyword>
<reference evidence="13 14" key="1">
    <citation type="submission" date="2024-04" db="EMBL/GenBank/DDBJ databases">
        <authorList>
            <person name="Abashina T."/>
            <person name="Shaikin A."/>
        </authorList>
    </citation>
    <scope>NUCLEOTIDE SEQUENCE [LARGE SCALE GENOMIC DNA]</scope>
    <source>
        <strain evidence="13 14">AAFK</strain>
    </source>
</reference>
<dbReference type="InterPro" id="IPR050045">
    <property type="entry name" value="Opp2B"/>
</dbReference>
<feature type="transmembrane region" description="Helical" evidence="11">
    <location>
        <begin position="12"/>
        <end position="30"/>
    </location>
</feature>
<evidence type="ECO:0000313" key="13">
    <source>
        <dbReference type="EMBL" id="MEK8088217.1"/>
    </source>
</evidence>
<dbReference type="EMBL" id="JBBPCO010000001">
    <property type="protein sequence ID" value="MEK8088217.1"/>
    <property type="molecule type" value="Genomic_DNA"/>
</dbReference>
<feature type="transmembrane region" description="Helical" evidence="11">
    <location>
        <begin position="227"/>
        <end position="253"/>
    </location>
</feature>
<dbReference type="RefSeq" id="WP_341369283.1">
    <property type="nucleotide sequence ID" value="NZ_JBBPCO010000001.1"/>
</dbReference>
<dbReference type="PANTHER" id="PTHR43163">
    <property type="entry name" value="DIPEPTIDE TRANSPORT SYSTEM PERMEASE PROTEIN DPPB-RELATED"/>
    <property type="match status" value="1"/>
</dbReference>
<dbReference type="PROSITE" id="PS50928">
    <property type="entry name" value="ABC_TM1"/>
    <property type="match status" value="1"/>
</dbReference>
<dbReference type="NCBIfam" id="NF045470">
    <property type="entry name" value="Opp2B"/>
    <property type="match status" value="1"/>
</dbReference>
<name>A0ABU9D3S5_9PROT</name>
<evidence type="ECO:0000256" key="3">
    <source>
        <dbReference type="ARBA" id="ARBA00022475"/>
    </source>
</evidence>
<protein>
    <submittedName>
        <fullName evidence="13">Nickel ABC transporter permease</fullName>
    </submittedName>
</protein>
<proteinExistence type="inferred from homology"/>
<dbReference type="Proteomes" id="UP001446205">
    <property type="component" value="Unassembled WGS sequence"/>
</dbReference>
<dbReference type="CDD" id="cd06261">
    <property type="entry name" value="TM_PBP2"/>
    <property type="match status" value="1"/>
</dbReference>
<dbReference type="PANTHER" id="PTHR43163:SF6">
    <property type="entry name" value="DIPEPTIDE TRANSPORT SYSTEM PERMEASE PROTEIN DPPB-RELATED"/>
    <property type="match status" value="1"/>
</dbReference>
<evidence type="ECO:0000256" key="10">
    <source>
        <dbReference type="ARBA" id="ARBA00024202"/>
    </source>
</evidence>
<dbReference type="Pfam" id="PF19300">
    <property type="entry name" value="BPD_transp_1_N"/>
    <property type="match status" value="1"/>
</dbReference>
<dbReference type="InterPro" id="IPR035906">
    <property type="entry name" value="MetI-like_sf"/>
</dbReference>
<dbReference type="InterPro" id="IPR000515">
    <property type="entry name" value="MetI-like"/>
</dbReference>
<feature type="transmembrane region" description="Helical" evidence="11">
    <location>
        <begin position="273"/>
        <end position="299"/>
    </location>
</feature>
<dbReference type="Gene3D" id="1.10.3720.10">
    <property type="entry name" value="MetI-like"/>
    <property type="match status" value="1"/>
</dbReference>
<evidence type="ECO:0000259" key="12">
    <source>
        <dbReference type="PROSITE" id="PS50928"/>
    </source>
</evidence>
<dbReference type="InterPro" id="IPR045621">
    <property type="entry name" value="BPD_transp_1_N"/>
</dbReference>
<sequence length="309" mass="32687">MLKFLLSRLASAGIVILGVVSLVFLLIHLIPGDPVDAMLGESAASTDRAALRQALGLDQPLYVQYFQYLDGLMQLDLGRSLSQDASVTSLLLQRLPATIELAAVALLLALLIALPLGVLAALRQDSAWDRGSMLLALAGVSIPSFWLGPLLILLFAVMLGWLPVSGRENPTSVILPALTLGLGMAAILARMVRASLLEVLGQDYIRTARAKGLPGAQVIGQHALRNAFLPVLTVLGLQLGTLLGGAVITEVVFSWPGLGSLIIDAIQSRDYPLAQGGVLLISISYVLVNTVTDIAAGLLDPRVRRALRT</sequence>
<feature type="transmembrane region" description="Helical" evidence="11">
    <location>
        <begin position="173"/>
        <end position="192"/>
    </location>
</feature>
<dbReference type="Pfam" id="PF00528">
    <property type="entry name" value="BPD_transp_1"/>
    <property type="match status" value="1"/>
</dbReference>
<dbReference type="SUPFAM" id="SSF161098">
    <property type="entry name" value="MetI-like"/>
    <property type="match status" value="1"/>
</dbReference>
<keyword evidence="4" id="KW-0533">Nickel</keyword>
<keyword evidence="9 11" id="KW-0472">Membrane</keyword>
<keyword evidence="14" id="KW-1185">Reference proteome</keyword>
<evidence type="ECO:0000256" key="6">
    <source>
        <dbReference type="ARBA" id="ARBA00022989"/>
    </source>
</evidence>
<feature type="transmembrane region" description="Helical" evidence="11">
    <location>
        <begin position="101"/>
        <end position="122"/>
    </location>
</feature>
<comment type="caution">
    <text evidence="13">The sequence shown here is derived from an EMBL/GenBank/DDBJ whole genome shotgun (WGS) entry which is preliminary data.</text>
</comment>
<evidence type="ECO:0000256" key="8">
    <source>
        <dbReference type="ARBA" id="ARBA00023112"/>
    </source>
</evidence>
<keyword evidence="2 11" id="KW-0813">Transport</keyword>
<evidence type="ECO:0000256" key="9">
    <source>
        <dbReference type="ARBA" id="ARBA00023136"/>
    </source>
</evidence>
<evidence type="ECO:0000313" key="14">
    <source>
        <dbReference type="Proteomes" id="UP001446205"/>
    </source>
</evidence>
<evidence type="ECO:0000256" key="4">
    <source>
        <dbReference type="ARBA" id="ARBA00022596"/>
    </source>
</evidence>
<feature type="transmembrane region" description="Helical" evidence="11">
    <location>
        <begin position="134"/>
        <end position="161"/>
    </location>
</feature>
<keyword evidence="3" id="KW-1003">Cell membrane</keyword>
<evidence type="ECO:0000256" key="11">
    <source>
        <dbReference type="RuleBase" id="RU363032"/>
    </source>
</evidence>
<keyword evidence="5 11" id="KW-0812">Transmembrane</keyword>
<evidence type="ECO:0000256" key="1">
    <source>
        <dbReference type="ARBA" id="ARBA00004651"/>
    </source>
</evidence>
<keyword evidence="6 11" id="KW-1133">Transmembrane helix</keyword>
<comment type="subcellular location">
    <subcellularLocation>
        <location evidence="1 11">Cell membrane</location>
        <topology evidence="1 11">Multi-pass membrane protein</topology>
    </subcellularLocation>
</comment>
<comment type="similarity">
    <text evidence="10">Belongs to the binding-protein-dependent transport system permease family. OppBC subfamily.</text>
</comment>
<gene>
    <name evidence="13" type="primary">nikB</name>
    <name evidence="13" type="ORF">WOB96_00415</name>
</gene>
<keyword evidence="8" id="KW-0921">Nickel transport</keyword>
<evidence type="ECO:0000256" key="7">
    <source>
        <dbReference type="ARBA" id="ARBA00023065"/>
    </source>
</evidence>
<feature type="domain" description="ABC transmembrane type-1" evidence="12">
    <location>
        <begin position="95"/>
        <end position="292"/>
    </location>
</feature>